<dbReference type="CDD" id="cd01392">
    <property type="entry name" value="HTH_LacI"/>
    <property type="match status" value="1"/>
</dbReference>
<evidence type="ECO:0000313" key="7">
    <source>
        <dbReference type="Proteomes" id="UP001500888"/>
    </source>
</evidence>
<protein>
    <submittedName>
        <fullName evidence="6">LacI family DNA-binding transcriptional regulator</fullName>
    </submittedName>
</protein>
<dbReference type="GO" id="GO:0003677">
    <property type="term" value="F:DNA binding"/>
    <property type="evidence" value="ECO:0007669"/>
    <property type="project" value="UniProtKB-KW"/>
</dbReference>
<evidence type="ECO:0000256" key="2">
    <source>
        <dbReference type="ARBA" id="ARBA00023015"/>
    </source>
</evidence>
<dbReference type="InterPro" id="IPR028082">
    <property type="entry name" value="Peripla_BP_I"/>
</dbReference>
<dbReference type="InterPro" id="IPR046335">
    <property type="entry name" value="LacI/GalR-like_sensor"/>
</dbReference>
<evidence type="ECO:0000313" key="6">
    <source>
        <dbReference type="EMBL" id="GAA3836480.1"/>
    </source>
</evidence>
<keyword evidence="7" id="KW-1185">Reference proteome</keyword>
<evidence type="ECO:0000256" key="1">
    <source>
        <dbReference type="ARBA" id="ARBA00022491"/>
    </source>
</evidence>
<name>A0ABP7J7W1_9ACTN</name>
<dbReference type="EMBL" id="BAAAZR010000038">
    <property type="protein sequence ID" value="GAA3836480.1"/>
    <property type="molecule type" value="Genomic_DNA"/>
</dbReference>
<dbReference type="InterPro" id="IPR000843">
    <property type="entry name" value="HTH_LacI"/>
</dbReference>
<reference evidence="7" key="1">
    <citation type="journal article" date="2019" name="Int. J. Syst. Evol. Microbiol.">
        <title>The Global Catalogue of Microorganisms (GCM) 10K type strain sequencing project: providing services to taxonomists for standard genome sequencing and annotation.</title>
        <authorList>
            <consortium name="The Broad Institute Genomics Platform"/>
            <consortium name="The Broad Institute Genome Sequencing Center for Infectious Disease"/>
            <person name="Wu L."/>
            <person name="Ma J."/>
        </authorList>
    </citation>
    <scope>NUCLEOTIDE SEQUENCE [LARGE SCALE GENOMIC DNA]</scope>
    <source>
        <strain evidence="7">JCM 16908</strain>
    </source>
</reference>
<dbReference type="SUPFAM" id="SSF53822">
    <property type="entry name" value="Periplasmic binding protein-like I"/>
    <property type="match status" value="1"/>
</dbReference>
<dbReference type="Gene3D" id="1.10.260.40">
    <property type="entry name" value="lambda repressor-like DNA-binding domains"/>
    <property type="match status" value="1"/>
</dbReference>
<keyword evidence="2" id="KW-0805">Transcription regulation</keyword>
<comment type="caution">
    <text evidence="6">The sequence shown here is derived from an EMBL/GenBank/DDBJ whole genome shotgun (WGS) entry which is preliminary data.</text>
</comment>
<sequence length="344" mass="37448">MADVARHAGVSVSTVSHVINETRAVKEETRRRVLDAIKDTGYTHNTIARSLVSGSTKTVGLAISAITNFYFADIVSAIEVAVSRAGYTLLLADTHDDPDNELRVVAALHQRRVDGVLLAPATGPRGRALRYLHEVGVPTVLVDRCASARFDQIGTENVEATTELVGHLAWHGHQRIGMISGHSGLRTTIERVEGYHQGIERLGLPLDEKLVISGNSNADEAEEAVRALFDRADPPTALVVANNHMTIGVMRALGRLGIRVPDDLALAAFDDFEWAAIFRPRLTTVAQQITEIGAGAVGMLLERIAEPDRKPRTVRLRPRFMRRESCGCTTDTHVPEVLGEDQAP</sequence>
<dbReference type="PANTHER" id="PTHR30146:SF148">
    <property type="entry name" value="HTH-TYPE TRANSCRIPTIONAL REPRESSOR PURR-RELATED"/>
    <property type="match status" value="1"/>
</dbReference>
<keyword evidence="3 6" id="KW-0238">DNA-binding</keyword>
<dbReference type="RefSeq" id="WP_344950007.1">
    <property type="nucleotide sequence ID" value="NZ_BAAAZR010000038.1"/>
</dbReference>
<keyword evidence="1" id="KW-0678">Repressor</keyword>
<keyword evidence="4" id="KW-0804">Transcription</keyword>
<accession>A0ABP7J7W1</accession>
<evidence type="ECO:0000256" key="3">
    <source>
        <dbReference type="ARBA" id="ARBA00023125"/>
    </source>
</evidence>
<feature type="domain" description="HTH lacI-type" evidence="5">
    <location>
        <begin position="1"/>
        <end position="53"/>
    </location>
</feature>
<dbReference type="SMART" id="SM00354">
    <property type="entry name" value="HTH_LACI"/>
    <property type="match status" value="1"/>
</dbReference>
<dbReference type="Proteomes" id="UP001500888">
    <property type="component" value="Unassembled WGS sequence"/>
</dbReference>
<gene>
    <name evidence="6" type="ORF">GCM10022226_68030</name>
</gene>
<dbReference type="InterPro" id="IPR010982">
    <property type="entry name" value="Lambda_DNA-bd_dom_sf"/>
</dbReference>
<dbReference type="Gene3D" id="3.40.50.2300">
    <property type="match status" value="2"/>
</dbReference>
<evidence type="ECO:0000256" key="4">
    <source>
        <dbReference type="ARBA" id="ARBA00023163"/>
    </source>
</evidence>
<dbReference type="Pfam" id="PF13377">
    <property type="entry name" value="Peripla_BP_3"/>
    <property type="match status" value="1"/>
</dbReference>
<evidence type="ECO:0000259" key="5">
    <source>
        <dbReference type="PROSITE" id="PS50932"/>
    </source>
</evidence>
<dbReference type="Pfam" id="PF00356">
    <property type="entry name" value="LacI"/>
    <property type="match status" value="1"/>
</dbReference>
<dbReference type="SUPFAM" id="SSF47413">
    <property type="entry name" value="lambda repressor-like DNA-binding domains"/>
    <property type="match status" value="1"/>
</dbReference>
<dbReference type="PANTHER" id="PTHR30146">
    <property type="entry name" value="LACI-RELATED TRANSCRIPTIONAL REPRESSOR"/>
    <property type="match status" value="1"/>
</dbReference>
<dbReference type="CDD" id="cd06267">
    <property type="entry name" value="PBP1_LacI_sugar_binding-like"/>
    <property type="match status" value="1"/>
</dbReference>
<dbReference type="PROSITE" id="PS50932">
    <property type="entry name" value="HTH_LACI_2"/>
    <property type="match status" value="1"/>
</dbReference>
<proteinExistence type="predicted"/>
<organism evidence="6 7">
    <name type="scientific">Sphaerisporangium flaviroseum</name>
    <dbReference type="NCBI Taxonomy" id="509199"/>
    <lineage>
        <taxon>Bacteria</taxon>
        <taxon>Bacillati</taxon>
        <taxon>Actinomycetota</taxon>
        <taxon>Actinomycetes</taxon>
        <taxon>Streptosporangiales</taxon>
        <taxon>Streptosporangiaceae</taxon>
        <taxon>Sphaerisporangium</taxon>
    </lineage>
</organism>
<dbReference type="PROSITE" id="PS00356">
    <property type="entry name" value="HTH_LACI_1"/>
    <property type="match status" value="1"/>
</dbReference>